<dbReference type="Pfam" id="PF00092">
    <property type="entry name" value="VWA"/>
    <property type="match status" value="1"/>
</dbReference>
<dbReference type="InterPro" id="IPR056953">
    <property type="entry name" value="CUT_N"/>
</dbReference>
<dbReference type="Proteomes" id="UP000267096">
    <property type="component" value="Unassembled WGS sequence"/>
</dbReference>
<dbReference type="PANTHER" id="PTHR24020">
    <property type="entry name" value="COLLAGEN ALPHA"/>
    <property type="match status" value="1"/>
</dbReference>
<evidence type="ECO:0000313" key="3">
    <source>
        <dbReference type="EMBL" id="VDK18824.1"/>
    </source>
</evidence>
<feature type="domain" description="VWFA" evidence="1">
    <location>
        <begin position="1"/>
        <end position="149"/>
    </location>
</feature>
<dbReference type="InterPro" id="IPR001507">
    <property type="entry name" value="ZP_dom"/>
</dbReference>
<feature type="domain" description="ZP" evidence="2">
    <location>
        <begin position="173"/>
        <end position="260"/>
    </location>
</feature>
<evidence type="ECO:0000313" key="4">
    <source>
        <dbReference type="Proteomes" id="UP000267096"/>
    </source>
</evidence>
<dbReference type="InterPro" id="IPR036465">
    <property type="entry name" value="vWFA_dom_sf"/>
</dbReference>
<dbReference type="InterPro" id="IPR002035">
    <property type="entry name" value="VWF_A"/>
</dbReference>
<dbReference type="SUPFAM" id="SSF53300">
    <property type="entry name" value="vWA-like"/>
    <property type="match status" value="1"/>
</dbReference>
<dbReference type="OrthoDB" id="6022609at2759"/>
<name>A0A0M3J264_ANISI</name>
<dbReference type="InterPro" id="IPR050525">
    <property type="entry name" value="ECM_Assembly_Org"/>
</dbReference>
<dbReference type="PROSITE" id="PS51034">
    <property type="entry name" value="ZP_2"/>
    <property type="match status" value="1"/>
</dbReference>
<dbReference type="Gene3D" id="3.40.50.410">
    <property type="entry name" value="von Willebrand factor, type A domain"/>
    <property type="match status" value="1"/>
</dbReference>
<reference evidence="5" key="1">
    <citation type="submission" date="2017-02" db="UniProtKB">
        <authorList>
            <consortium name="WormBaseParasite"/>
        </authorList>
    </citation>
    <scope>IDENTIFICATION</scope>
</reference>
<evidence type="ECO:0000259" key="2">
    <source>
        <dbReference type="PROSITE" id="PS51034"/>
    </source>
</evidence>
<dbReference type="PROSITE" id="PS50234">
    <property type="entry name" value="VWFA"/>
    <property type="match status" value="1"/>
</dbReference>
<dbReference type="EMBL" id="UYRR01001620">
    <property type="protein sequence ID" value="VDK18824.1"/>
    <property type="molecule type" value="Genomic_DNA"/>
</dbReference>
<proteinExistence type="predicted"/>
<dbReference type="PANTHER" id="PTHR24020:SF84">
    <property type="entry name" value="VWFA DOMAIN-CONTAINING PROTEIN"/>
    <property type="match status" value="1"/>
</dbReference>
<dbReference type="WBParaSite" id="ASIM_0000162001-mRNA-1">
    <property type="protein sequence ID" value="ASIM_0000162001-mRNA-1"/>
    <property type="gene ID" value="ASIM_0000162001"/>
</dbReference>
<accession>A0A0M3J264</accession>
<sequence length="260" mass="28708">INIHPDAVRVALITFSGNPFVHFKFNDFTYGNNTAVIRHLNTLRSIKGTTSTHLALHEAYDLFTNRDGDSGAREGVPKLAIVLTDGHSQRSPRNLAQRLKSEGVEILAVSMTPRPYVDERELLGITEDASKVFTPSNVQDFENVLLGFVGFGCPGMTLDPDAKPRVRGATDVTCGQNSLTFTVRTQKPMTGLMYAQLYHDDSKCVRVTDGSSREISITFVEGTCGLSKTPSKRRDGYTYNITVILQFHPLIITRADQVSD</sequence>
<reference evidence="3 4" key="2">
    <citation type="submission" date="2018-11" db="EMBL/GenBank/DDBJ databases">
        <authorList>
            <consortium name="Pathogen Informatics"/>
        </authorList>
    </citation>
    <scope>NUCLEOTIDE SEQUENCE [LARGE SCALE GENOMIC DNA]</scope>
</reference>
<dbReference type="Pfam" id="PF25057">
    <property type="entry name" value="CUT_N"/>
    <property type="match status" value="1"/>
</dbReference>
<organism evidence="5">
    <name type="scientific">Anisakis simplex</name>
    <name type="common">Herring worm</name>
    <dbReference type="NCBI Taxonomy" id="6269"/>
    <lineage>
        <taxon>Eukaryota</taxon>
        <taxon>Metazoa</taxon>
        <taxon>Ecdysozoa</taxon>
        <taxon>Nematoda</taxon>
        <taxon>Chromadorea</taxon>
        <taxon>Rhabditida</taxon>
        <taxon>Spirurina</taxon>
        <taxon>Ascaridomorpha</taxon>
        <taxon>Ascaridoidea</taxon>
        <taxon>Anisakidae</taxon>
        <taxon>Anisakis</taxon>
        <taxon>Anisakis simplex complex</taxon>
    </lineage>
</organism>
<evidence type="ECO:0000259" key="1">
    <source>
        <dbReference type="PROSITE" id="PS50234"/>
    </source>
</evidence>
<dbReference type="AlphaFoldDB" id="A0A0M3J264"/>
<protein>
    <submittedName>
        <fullName evidence="5">VWFA domain-containing protein</fullName>
    </submittedName>
</protein>
<dbReference type="SMART" id="SM00327">
    <property type="entry name" value="VWA"/>
    <property type="match status" value="1"/>
</dbReference>
<gene>
    <name evidence="3" type="ORF">ASIM_LOCUS1499</name>
</gene>
<keyword evidence="4" id="KW-1185">Reference proteome</keyword>
<evidence type="ECO:0000313" key="5">
    <source>
        <dbReference type="WBParaSite" id="ASIM_0000162001-mRNA-1"/>
    </source>
</evidence>